<protein>
    <submittedName>
        <fullName evidence="1">Uncharacterized protein</fullName>
    </submittedName>
</protein>
<dbReference type="EMBL" id="BOPF01000014">
    <property type="protein sequence ID" value="GIJ47192.1"/>
    <property type="molecule type" value="Genomic_DNA"/>
</dbReference>
<name>A0A8J3YMN7_9ACTN</name>
<comment type="caution">
    <text evidence="1">The sequence shown here is derived from an EMBL/GenBank/DDBJ whole genome shotgun (WGS) entry which is preliminary data.</text>
</comment>
<dbReference type="Proteomes" id="UP000619260">
    <property type="component" value="Unassembled WGS sequence"/>
</dbReference>
<keyword evidence="2" id="KW-1185">Reference proteome</keyword>
<dbReference type="Gene3D" id="3.30.500.20">
    <property type="entry name" value="BH3703-like domains"/>
    <property type="match status" value="1"/>
</dbReference>
<dbReference type="AlphaFoldDB" id="A0A8J3YMN7"/>
<evidence type="ECO:0000313" key="2">
    <source>
        <dbReference type="Proteomes" id="UP000619260"/>
    </source>
</evidence>
<dbReference type="SUPFAM" id="SSF160424">
    <property type="entry name" value="BH3703-like"/>
    <property type="match status" value="1"/>
</dbReference>
<proteinExistence type="predicted"/>
<sequence length="115" mass="12507">MTAAHDERQRALVERIAAILAALMPEDAVRIRADGELAESNAGVAFDWVTDSGAVGAFPFDDQPFEAVIEMSDAFVALRDATVAAGQEEWSGIAFTLERDGRFDVELRYADRTAT</sequence>
<dbReference type="Pfam" id="PF04634">
    <property type="entry name" value="YezG-like"/>
    <property type="match status" value="1"/>
</dbReference>
<reference evidence="1" key="1">
    <citation type="submission" date="2021-01" db="EMBL/GenBank/DDBJ databases">
        <title>Whole genome shotgun sequence of Virgisporangium aliadipatigenens NBRC 105644.</title>
        <authorList>
            <person name="Komaki H."/>
            <person name="Tamura T."/>
        </authorList>
    </citation>
    <scope>NUCLEOTIDE SEQUENCE</scope>
    <source>
        <strain evidence="1">NBRC 105644</strain>
    </source>
</reference>
<accession>A0A8J3YMN7</accession>
<organism evidence="1 2">
    <name type="scientific">Virgisporangium aliadipatigenens</name>
    <dbReference type="NCBI Taxonomy" id="741659"/>
    <lineage>
        <taxon>Bacteria</taxon>
        <taxon>Bacillati</taxon>
        <taxon>Actinomycetota</taxon>
        <taxon>Actinomycetes</taxon>
        <taxon>Micromonosporales</taxon>
        <taxon>Micromonosporaceae</taxon>
        <taxon>Virgisporangium</taxon>
    </lineage>
</organism>
<evidence type="ECO:0000313" key="1">
    <source>
        <dbReference type="EMBL" id="GIJ47192.1"/>
    </source>
</evidence>
<dbReference type="InterPro" id="IPR036170">
    <property type="entry name" value="YezG-like_sf"/>
</dbReference>
<dbReference type="InterPro" id="IPR006728">
    <property type="entry name" value="YezG-like"/>
</dbReference>
<gene>
    <name evidence="1" type="ORF">Val02_40780</name>
</gene>